<dbReference type="HOGENOM" id="CLU_201417_0_0_1"/>
<organism evidence="1">
    <name type="scientific">Oryza barthii</name>
    <dbReference type="NCBI Taxonomy" id="65489"/>
    <lineage>
        <taxon>Eukaryota</taxon>
        <taxon>Viridiplantae</taxon>
        <taxon>Streptophyta</taxon>
        <taxon>Embryophyta</taxon>
        <taxon>Tracheophyta</taxon>
        <taxon>Spermatophyta</taxon>
        <taxon>Magnoliopsida</taxon>
        <taxon>Liliopsida</taxon>
        <taxon>Poales</taxon>
        <taxon>Poaceae</taxon>
        <taxon>BOP clade</taxon>
        <taxon>Oryzoideae</taxon>
        <taxon>Oryzeae</taxon>
        <taxon>Oryzinae</taxon>
        <taxon>Oryza</taxon>
    </lineage>
</organism>
<evidence type="ECO:0000313" key="2">
    <source>
        <dbReference type="Proteomes" id="UP000026960"/>
    </source>
</evidence>
<keyword evidence="2" id="KW-1185">Reference proteome</keyword>
<dbReference type="PaxDb" id="65489-OBART08G01410.1"/>
<dbReference type="AlphaFoldDB" id="A0A0D3GVV2"/>
<accession>A0A0D3GVV2</accession>
<dbReference type="Proteomes" id="UP000026960">
    <property type="component" value="Chromosome 8"/>
</dbReference>
<evidence type="ECO:0000313" key="1">
    <source>
        <dbReference type="EnsemblPlants" id="OBART08G01410.1"/>
    </source>
</evidence>
<dbReference type="Gramene" id="OBART08G01410.1">
    <property type="protein sequence ID" value="OBART08G01410.1"/>
    <property type="gene ID" value="OBART08G01410"/>
</dbReference>
<dbReference type="EnsemblPlants" id="OBART08G01410.1">
    <property type="protein sequence ID" value="OBART08G01410.1"/>
    <property type="gene ID" value="OBART08G01410"/>
</dbReference>
<sequence>MPRLPTVEALRPGDQGWRRDARLAVEALLLRWRAAAEPGGQPVEALCSVPLVAMQAALQEDWICASVLRAWVR</sequence>
<proteinExistence type="predicted"/>
<name>A0A0D3GVV2_9ORYZ</name>
<reference evidence="1" key="2">
    <citation type="submission" date="2015-03" db="UniProtKB">
        <authorList>
            <consortium name="EnsemblPlants"/>
        </authorList>
    </citation>
    <scope>IDENTIFICATION</scope>
</reference>
<reference evidence="1" key="1">
    <citation type="journal article" date="2009" name="Rice">
        <title>De Novo Next Generation Sequencing of Plant Genomes.</title>
        <authorList>
            <person name="Rounsley S."/>
            <person name="Marri P.R."/>
            <person name="Yu Y."/>
            <person name="He R."/>
            <person name="Sisneros N."/>
            <person name="Goicoechea J.L."/>
            <person name="Lee S.J."/>
            <person name="Angelova A."/>
            <person name="Kudrna D."/>
            <person name="Luo M."/>
            <person name="Affourtit J."/>
            <person name="Desany B."/>
            <person name="Knight J."/>
            <person name="Niazi F."/>
            <person name="Egholm M."/>
            <person name="Wing R.A."/>
        </authorList>
    </citation>
    <scope>NUCLEOTIDE SEQUENCE [LARGE SCALE GENOMIC DNA]</scope>
    <source>
        <strain evidence="1">cv. IRGC 105608</strain>
    </source>
</reference>
<protein>
    <submittedName>
        <fullName evidence="1">Uncharacterized protein</fullName>
    </submittedName>
</protein>